<dbReference type="KEGG" id="lbc:LACBIDRAFT_315890"/>
<dbReference type="STRING" id="486041.B0D3F1"/>
<dbReference type="EMBL" id="DS547096">
    <property type="protein sequence ID" value="EDR10907.1"/>
    <property type="molecule type" value="Genomic_DNA"/>
</dbReference>
<comment type="subcellular location">
    <subcellularLocation>
        <location evidence="10">Chromosome</location>
        <location evidence="10">Centromere</location>
        <location evidence="10">Kinetochore</location>
    </subcellularLocation>
    <subcellularLocation>
        <location evidence="10">Nucleus</location>
    </subcellularLocation>
</comment>
<dbReference type="HOGENOM" id="CLU_012583_1_1_1"/>
<evidence type="ECO:0000256" key="10">
    <source>
        <dbReference type="RuleBase" id="RU368072"/>
    </source>
</evidence>
<comment type="similarity">
    <text evidence="1 10">Belongs to the NDC80/HEC1 family.</text>
</comment>
<dbReference type="RefSeq" id="XP_001878208.1">
    <property type="nucleotide sequence ID" value="XM_001878173.1"/>
</dbReference>
<dbReference type="Pfam" id="PF03801">
    <property type="entry name" value="Ndc80_HEC"/>
    <property type="match status" value="1"/>
</dbReference>
<keyword evidence="8 10" id="KW-0131">Cell cycle</keyword>
<keyword evidence="5 10" id="KW-0995">Kinetochore</keyword>
<evidence type="ECO:0000256" key="3">
    <source>
        <dbReference type="ARBA" id="ARBA00022618"/>
    </source>
</evidence>
<dbReference type="FunCoup" id="B0D3F1">
    <property type="interactions" value="188"/>
</dbReference>
<dbReference type="Gene3D" id="1.10.418.30">
    <property type="entry name" value="Ncd80 complex, Ncd80 subunit"/>
    <property type="match status" value="1"/>
</dbReference>
<dbReference type="InterPro" id="IPR038273">
    <property type="entry name" value="Ndc80_sf"/>
</dbReference>
<dbReference type="PANTHER" id="PTHR10643">
    <property type="entry name" value="KINETOCHORE PROTEIN NDC80"/>
    <property type="match status" value="1"/>
</dbReference>
<dbReference type="GO" id="GO:0005634">
    <property type="term" value="C:nucleus"/>
    <property type="evidence" value="ECO:0007669"/>
    <property type="project" value="UniProtKB-SubCell"/>
</dbReference>
<feature type="coiled-coil region" evidence="11">
    <location>
        <begin position="507"/>
        <end position="555"/>
    </location>
</feature>
<evidence type="ECO:0000256" key="11">
    <source>
        <dbReference type="SAM" id="Coils"/>
    </source>
</evidence>
<evidence type="ECO:0000256" key="2">
    <source>
        <dbReference type="ARBA" id="ARBA00022454"/>
    </source>
</evidence>
<feature type="region of interest" description="Disordered" evidence="12">
    <location>
        <begin position="76"/>
        <end position="117"/>
    </location>
</feature>
<evidence type="ECO:0000256" key="1">
    <source>
        <dbReference type="ARBA" id="ARBA00007050"/>
    </source>
</evidence>
<keyword evidence="2 10" id="KW-0158">Chromosome</keyword>
<evidence type="ECO:0000256" key="7">
    <source>
        <dbReference type="ARBA" id="ARBA00023242"/>
    </source>
</evidence>
<dbReference type="InterPro" id="IPR005550">
    <property type="entry name" value="Kinetochore_Ndc80"/>
</dbReference>
<keyword evidence="7 10" id="KW-0539">Nucleus</keyword>
<evidence type="ECO:0000313" key="15">
    <source>
        <dbReference type="Proteomes" id="UP000001194"/>
    </source>
</evidence>
<dbReference type="GO" id="GO:0051301">
    <property type="term" value="P:cell division"/>
    <property type="evidence" value="ECO:0007669"/>
    <property type="project" value="UniProtKB-UniRule"/>
</dbReference>
<accession>B0D3F1</accession>
<dbReference type="PANTHER" id="PTHR10643:SF2">
    <property type="entry name" value="KINETOCHORE PROTEIN NDC80 HOMOLOG"/>
    <property type="match status" value="1"/>
</dbReference>
<dbReference type="GO" id="GO:0031262">
    <property type="term" value="C:Ndc80 complex"/>
    <property type="evidence" value="ECO:0007669"/>
    <property type="project" value="UniProtKB-UniRule"/>
</dbReference>
<evidence type="ECO:0000256" key="9">
    <source>
        <dbReference type="ARBA" id="ARBA00023328"/>
    </source>
</evidence>
<sequence length="645" mass="72924">MDARRKSTMPAAADLYGNVRSGIPVPATIKKPTPASSSHSRMSLAGPALRAPYPAPPSTNPRQSMMRSQNVNHILQSTSKPNFGRTPLSNSTRRGSMWTGGAVLSQPSSSQTVKDTRPLRDRQYQTKMRQDILSYLQSSGFDITMATLANIQGKDYRAIFDFLILNLDPFHPLNQNARFEDEFVPALKAVRYPFAHQIDNKWLAAPASMHSWPSLLGVLHWLVELNKMRTDYLCSGHPSLQIVSDIPDEFDDPLDHKALAFNYYEEAYTVWLDLIDDFAEPNQNLEDRYAKKNEQVQMELEEQSNRLDQAKSVITKLKSSSAPITKLQNENMLLKADSEKFQKILQQYEGRKKKLIDTIAYEKAELQREGARLEQLTTEQERLSEIVKAQNLTPEEVIRMNTDHETLSRTLEDLKQRISETHQIVMTLEVKVTNRVAGAEEALDLYNNLLSSLELFPPLPPPWQDVDLTLDLNPAASNPQQLLSGADIRKVIKPTLSAIAESKRSNRASIESERIKIDNELDQLTLECENVDEEIAEVEKKVGGLNEQADDLRDAAQQEALVASGEAVRLERDLAHARTAALANGMGVKSRLQTLQFNYREQMEKVSRLKEETVRAIIKNSHEIAMFKEEVSRHLGELRDFAEAD</sequence>
<dbReference type="GeneID" id="6073702"/>
<keyword evidence="9 10" id="KW-0137">Centromere</keyword>
<dbReference type="Proteomes" id="UP000001194">
    <property type="component" value="Unassembled WGS sequence"/>
</dbReference>
<dbReference type="InParanoid" id="B0D3F1"/>
<feature type="coiled-coil region" evidence="11">
    <location>
        <begin position="282"/>
        <end position="320"/>
    </location>
</feature>
<dbReference type="OrthoDB" id="7459479at2759"/>
<evidence type="ECO:0000256" key="6">
    <source>
        <dbReference type="ARBA" id="ARBA00023054"/>
    </source>
</evidence>
<evidence type="ECO:0000256" key="4">
    <source>
        <dbReference type="ARBA" id="ARBA00022776"/>
    </source>
</evidence>
<name>B0D3F1_LACBS</name>
<feature type="domain" description="Kinetochore protein Ndc80 CH" evidence="13">
    <location>
        <begin position="102"/>
        <end position="230"/>
    </location>
</feature>
<comment type="function">
    <text evidence="10">Acts as a component of the essential kinetochore-associated NDC80 complex, which is required for chromosome segregation and spindle checkpoint activity.</text>
</comment>
<comment type="subunit">
    <text evidence="10">Component of the NDC80 complex.</text>
</comment>
<evidence type="ECO:0000256" key="8">
    <source>
        <dbReference type="ARBA" id="ARBA00023306"/>
    </source>
</evidence>
<dbReference type="AlphaFoldDB" id="B0D3F1"/>
<dbReference type="GO" id="GO:0051315">
    <property type="term" value="P:attachment of mitotic spindle microtubules to kinetochore"/>
    <property type="evidence" value="ECO:0007669"/>
    <property type="project" value="UniProtKB-UniRule"/>
</dbReference>
<gene>
    <name evidence="14" type="ORF">LACBIDRAFT_315890</name>
</gene>
<evidence type="ECO:0000256" key="12">
    <source>
        <dbReference type="SAM" id="MobiDB-lite"/>
    </source>
</evidence>
<evidence type="ECO:0000259" key="13">
    <source>
        <dbReference type="Pfam" id="PF03801"/>
    </source>
</evidence>
<protein>
    <recommendedName>
        <fullName evidence="10">Kinetochore protein NDC80</fullName>
    </recommendedName>
</protein>
<evidence type="ECO:0000313" key="14">
    <source>
        <dbReference type="EMBL" id="EDR10907.1"/>
    </source>
</evidence>
<feature type="region of interest" description="Disordered" evidence="12">
    <location>
        <begin position="23"/>
        <end position="64"/>
    </location>
</feature>
<keyword evidence="6 11" id="KW-0175">Coiled coil</keyword>
<organism evidence="15">
    <name type="scientific">Laccaria bicolor (strain S238N-H82 / ATCC MYA-4686)</name>
    <name type="common">Bicoloured deceiver</name>
    <name type="synonym">Laccaria laccata var. bicolor</name>
    <dbReference type="NCBI Taxonomy" id="486041"/>
    <lineage>
        <taxon>Eukaryota</taxon>
        <taxon>Fungi</taxon>
        <taxon>Dikarya</taxon>
        <taxon>Basidiomycota</taxon>
        <taxon>Agaricomycotina</taxon>
        <taxon>Agaricomycetes</taxon>
        <taxon>Agaricomycetidae</taxon>
        <taxon>Agaricales</taxon>
        <taxon>Agaricineae</taxon>
        <taxon>Hydnangiaceae</taxon>
        <taxon>Laccaria</taxon>
    </lineage>
</organism>
<dbReference type="InterPro" id="IPR055260">
    <property type="entry name" value="Ndc80_CH"/>
</dbReference>
<keyword evidence="15" id="KW-1185">Reference proteome</keyword>
<keyword evidence="4 10" id="KW-0498">Mitosis</keyword>
<reference evidence="14 15" key="1">
    <citation type="journal article" date="2008" name="Nature">
        <title>The genome of Laccaria bicolor provides insights into mycorrhizal symbiosis.</title>
        <authorList>
            <person name="Martin F."/>
            <person name="Aerts A."/>
            <person name="Ahren D."/>
            <person name="Brun A."/>
            <person name="Danchin E.G.J."/>
            <person name="Duchaussoy F."/>
            <person name="Gibon J."/>
            <person name="Kohler A."/>
            <person name="Lindquist E."/>
            <person name="Pereda V."/>
            <person name="Salamov A."/>
            <person name="Shapiro H.J."/>
            <person name="Wuyts J."/>
            <person name="Blaudez D."/>
            <person name="Buee M."/>
            <person name="Brokstein P."/>
            <person name="Canbaeck B."/>
            <person name="Cohen D."/>
            <person name="Courty P.E."/>
            <person name="Coutinho P.M."/>
            <person name="Delaruelle C."/>
            <person name="Detter J.C."/>
            <person name="Deveau A."/>
            <person name="DiFazio S."/>
            <person name="Duplessis S."/>
            <person name="Fraissinet-Tachet L."/>
            <person name="Lucic E."/>
            <person name="Frey-Klett P."/>
            <person name="Fourrey C."/>
            <person name="Feussner I."/>
            <person name="Gay G."/>
            <person name="Grimwood J."/>
            <person name="Hoegger P.J."/>
            <person name="Jain P."/>
            <person name="Kilaru S."/>
            <person name="Labbe J."/>
            <person name="Lin Y.C."/>
            <person name="Legue V."/>
            <person name="Le Tacon F."/>
            <person name="Marmeisse R."/>
            <person name="Melayah D."/>
            <person name="Montanini B."/>
            <person name="Muratet M."/>
            <person name="Nehls U."/>
            <person name="Niculita-Hirzel H."/>
            <person name="Oudot-Le Secq M.P."/>
            <person name="Peter M."/>
            <person name="Quesneville H."/>
            <person name="Rajashekar B."/>
            <person name="Reich M."/>
            <person name="Rouhier N."/>
            <person name="Schmutz J."/>
            <person name="Yin T."/>
            <person name="Chalot M."/>
            <person name="Henrissat B."/>
            <person name="Kuees U."/>
            <person name="Lucas S."/>
            <person name="Van de Peer Y."/>
            <person name="Podila G.K."/>
            <person name="Polle A."/>
            <person name="Pukkila P.J."/>
            <person name="Richardson P.M."/>
            <person name="Rouze P."/>
            <person name="Sanders I.R."/>
            <person name="Stajich J.E."/>
            <person name="Tunlid A."/>
            <person name="Tuskan G."/>
            <person name="Grigoriev I.V."/>
        </authorList>
    </citation>
    <scope>NUCLEOTIDE SEQUENCE [LARGE SCALE GENOMIC DNA]</scope>
    <source>
        <strain evidence="15">S238N-H82 / ATCC MYA-4686</strain>
    </source>
</reference>
<evidence type="ECO:0000256" key="5">
    <source>
        <dbReference type="ARBA" id="ARBA00022838"/>
    </source>
</evidence>
<feature type="coiled-coil region" evidence="11">
    <location>
        <begin position="366"/>
        <end position="431"/>
    </location>
</feature>
<keyword evidence="3 10" id="KW-0132">Cell division</keyword>
<proteinExistence type="inferred from homology"/>
<feature type="compositionally biased region" description="Polar residues" evidence="12">
    <location>
        <begin position="76"/>
        <end position="94"/>
    </location>
</feature>